<protein>
    <submittedName>
        <fullName evidence="2">Uncharacterized protein</fullName>
    </submittedName>
</protein>
<evidence type="ECO:0000313" key="2">
    <source>
        <dbReference type="WBParaSite" id="PSU_v2.g1543.t1"/>
    </source>
</evidence>
<dbReference type="SUPFAM" id="SSF57302">
    <property type="entry name" value="Snake toxin-like"/>
    <property type="match status" value="1"/>
</dbReference>
<dbReference type="WBParaSite" id="PSU_v2.g1543.t1">
    <property type="protein sequence ID" value="PSU_v2.g1543.t1"/>
    <property type="gene ID" value="PSU_v2.g1543"/>
</dbReference>
<name>A0A914Y828_9BILA</name>
<keyword evidence="1" id="KW-1185">Reference proteome</keyword>
<evidence type="ECO:0000313" key="1">
    <source>
        <dbReference type="Proteomes" id="UP000887577"/>
    </source>
</evidence>
<reference evidence="2" key="1">
    <citation type="submission" date="2022-11" db="UniProtKB">
        <authorList>
            <consortium name="WormBaseParasite"/>
        </authorList>
    </citation>
    <scope>IDENTIFICATION</scope>
</reference>
<organism evidence="1 2">
    <name type="scientific">Panagrolaimus superbus</name>
    <dbReference type="NCBI Taxonomy" id="310955"/>
    <lineage>
        <taxon>Eukaryota</taxon>
        <taxon>Metazoa</taxon>
        <taxon>Ecdysozoa</taxon>
        <taxon>Nematoda</taxon>
        <taxon>Chromadorea</taxon>
        <taxon>Rhabditida</taxon>
        <taxon>Tylenchina</taxon>
        <taxon>Panagrolaimomorpha</taxon>
        <taxon>Panagrolaimoidea</taxon>
        <taxon>Panagrolaimidae</taxon>
        <taxon>Panagrolaimus</taxon>
    </lineage>
</organism>
<accession>A0A914Y828</accession>
<dbReference type="Proteomes" id="UP000887577">
    <property type="component" value="Unplaced"/>
</dbReference>
<dbReference type="InterPro" id="IPR045860">
    <property type="entry name" value="Snake_toxin-like_sf"/>
</dbReference>
<sequence>MGDWVTNRTEWADTNLGTEYRKGVGTFLNYPACKTVTTGSGETLNSYTTCCCKTNLCNSGTFQGETPESLAKANLEAVDETNFDESLNNAIRR</sequence>
<dbReference type="AlphaFoldDB" id="A0A914Y828"/>
<proteinExistence type="predicted"/>